<keyword evidence="5" id="KW-1185">Reference proteome</keyword>
<dbReference type="PANTHER" id="PTHR42998">
    <property type="entry name" value="TYPE I RESTRICTION ENZYME HINDVIIP M PROTEIN-RELATED"/>
    <property type="match status" value="1"/>
</dbReference>
<dbReference type="EMBL" id="MPIN01000006">
    <property type="protein sequence ID" value="OJH38241.1"/>
    <property type="molecule type" value="Genomic_DNA"/>
</dbReference>
<evidence type="ECO:0000313" key="5">
    <source>
        <dbReference type="Proteomes" id="UP000182229"/>
    </source>
</evidence>
<proteinExistence type="inferred from homology"/>
<dbReference type="CDD" id="cd02440">
    <property type="entry name" value="AdoMet_MTases"/>
    <property type="match status" value="1"/>
</dbReference>
<organism evidence="4 5">
    <name type="scientific">Cystobacter ferrugineus</name>
    <dbReference type="NCBI Taxonomy" id="83449"/>
    <lineage>
        <taxon>Bacteria</taxon>
        <taxon>Pseudomonadati</taxon>
        <taxon>Myxococcota</taxon>
        <taxon>Myxococcia</taxon>
        <taxon>Myxococcales</taxon>
        <taxon>Cystobacterineae</taxon>
        <taxon>Archangiaceae</taxon>
        <taxon>Cystobacter</taxon>
    </lineage>
</organism>
<dbReference type="InterPro" id="IPR052916">
    <property type="entry name" value="Type-I_RE_MTase_Subunit"/>
</dbReference>
<dbReference type="InterPro" id="IPR029063">
    <property type="entry name" value="SAM-dependent_MTases_sf"/>
</dbReference>
<comment type="caution">
    <text evidence="4">The sequence shown here is derived from an EMBL/GenBank/DDBJ whole genome shotgun (WGS) entry which is preliminary data.</text>
</comment>
<name>A0A1L9B7M3_9BACT</name>
<dbReference type="GO" id="GO:0008170">
    <property type="term" value="F:N-methyltransferase activity"/>
    <property type="evidence" value="ECO:0007669"/>
    <property type="project" value="InterPro"/>
</dbReference>
<keyword evidence="2" id="KW-0680">Restriction system</keyword>
<dbReference type="PROSITE" id="PS00092">
    <property type="entry name" value="N6_MTASE"/>
    <property type="match status" value="1"/>
</dbReference>
<comment type="similarity">
    <text evidence="1">Belongs to the N(4)/N(6)-methyltransferase family.</text>
</comment>
<dbReference type="REBASE" id="181716">
    <property type="entry name" value="M.Cfe23ORF24115P"/>
</dbReference>
<dbReference type="GO" id="GO:0032259">
    <property type="term" value="P:methylation"/>
    <property type="evidence" value="ECO:0007669"/>
    <property type="project" value="InterPro"/>
</dbReference>
<dbReference type="GO" id="GO:0003677">
    <property type="term" value="F:DNA binding"/>
    <property type="evidence" value="ECO:0007669"/>
    <property type="project" value="InterPro"/>
</dbReference>
<feature type="domain" description="DNA methylase adenine-specific" evidence="3">
    <location>
        <begin position="351"/>
        <end position="484"/>
    </location>
</feature>
<dbReference type="STRING" id="83449.BON30_24165"/>
<dbReference type="PRINTS" id="PR00507">
    <property type="entry name" value="N12N6MTFRASE"/>
</dbReference>
<dbReference type="InterPro" id="IPR003356">
    <property type="entry name" value="DNA_methylase_A-5"/>
</dbReference>
<dbReference type="SUPFAM" id="SSF53335">
    <property type="entry name" value="S-adenosyl-L-methionine-dependent methyltransferases"/>
    <property type="match status" value="1"/>
</dbReference>
<dbReference type="GO" id="GO:0009307">
    <property type="term" value="P:DNA restriction-modification system"/>
    <property type="evidence" value="ECO:0007669"/>
    <property type="project" value="UniProtKB-KW"/>
</dbReference>
<dbReference type="Proteomes" id="UP000182229">
    <property type="component" value="Unassembled WGS sequence"/>
</dbReference>
<accession>A0A1L9B7M3</accession>
<evidence type="ECO:0000313" key="4">
    <source>
        <dbReference type="EMBL" id="OJH38241.1"/>
    </source>
</evidence>
<reference evidence="5" key="1">
    <citation type="submission" date="2016-11" db="EMBL/GenBank/DDBJ databases">
        <authorList>
            <person name="Shukria A."/>
            <person name="Stevens D.C."/>
        </authorList>
    </citation>
    <scope>NUCLEOTIDE SEQUENCE [LARGE SCALE GENOMIC DNA]</scope>
    <source>
        <strain evidence="5">Cbfe23</strain>
    </source>
</reference>
<dbReference type="Gene3D" id="3.40.50.150">
    <property type="entry name" value="Vaccinia Virus protein VP39"/>
    <property type="match status" value="1"/>
</dbReference>
<evidence type="ECO:0000256" key="1">
    <source>
        <dbReference type="ARBA" id="ARBA00006594"/>
    </source>
</evidence>
<dbReference type="PANTHER" id="PTHR42998:SF1">
    <property type="entry name" value="TYPE I RESTRICTION ENZYME HINDI METHYLASE SUBUNIT"/>
    <property type="match status" value="1"/>
</dbReference>
<protein>
    <recommendedName>
        <fullName evidence="3">DNA methylase adenine-specific domain-containing protein</fullName>
    </recommendedName>
</protein>
<feature type="domain" description="DNA methylase adenine-specific" evidence="3">
    <location>
        <begin position="140"/>
        <end position="306"/>
    </location>
</feature>
<dbReference type="InterPro" id="IPR002052">
    <property type="entry name" value="DNA_methylase_N6_adenine_CS"/>
</dbReference>
<dbReference type="AlphaFoldDB" id="A0A1L9B7M3"/>
<dbReference type="Pfam" id="PF02384">
    <property type="entry name" value="N6_Mtase"/>
    <property type="match status" value="2"/>
</dbReference>
<gene>
    <name evidence="4" type="ORF">BON30_24165</name>
</gene>
<reference evidence="4 5" key="2">
    <citation type="submission" date="2016-12" db="EMBL/GenBank/DDBJ databases">
        <title>Draft Genome Sequence of Cystobacter ferrugineus Strain Cbfe23.</title>
        <authorList>
            <person name="Akbar S."/>
            <person name="Dowd S.E."/>
            <person name="Stevens D.C."/>
        </authorList>
    </citation>
    <scope>NUCLEOTIDE SEQUENCE [LARGE SCALE GENOMIC DNA]</scope>
    <source>
        <strain evidence="4 5">Cbfe23</strain>
    </source>
</reference>
<evidence type="ECO:0000259" key="3">
    <source>
        <dbReference type="Pfam" id="PF02384"/>
    </source>
</evidence>
<sequence>MRFKELQHEFDQLHEQVYASREPIDGSNDLTAQLCKCIFLKMHLERHPDFRPVARGPLFEEIFHPNYIRKNGEKAVEQIKKAFEVARALPEYCLKDDQGRDFRIFDPDDFIKFQKPETYARIAEMLGGHQLTTPEETGVEDDIIGRAFDVMLRAKFESKGGMGIYLTPQQVRDAMVQMVFHDILNEDSGLVTRRNAKSGKTQFRVCDPCCGSAGFLITAMREVRKQIDKLLGLSARQRLELLSEVFAQGFEGADSSPNMVLMGRINMALHGDPKARVFRVANSLSTDIFTPESFDLILTNPPFKKGGITDKDHAKLLESFRSDISNGTPAMKGSGLALGAKPDGKGVWKPVNSVDPAILFIDRCLQLLKPGGRLLIVVPDGVLCNSQDRYVREYLMGKKNERTGKFIGGKAVVRAVVSLPAVTFRLSGAGAKTSFLYLQKKRPGDEQGPVFMAVANNVGFDVKQNKEVLTGENDLIKIVEAYKAGPTSGAQRPTG</sequence>
<evidence type="ECO:0000256" key="2">
    <source>
        <dbReference type="ARBA" id="ARBA00022747"/>
    </source>
</evidence>